<dbReference type="AlphaFoldDB" id="A0A8S9XU10"/>
<evidence type="ECO:0000256" key="1">
    <source>
        <dbReference type="SAM" id="Coils"/>
    </source>
</evidence>
<sequence>MPRHRTPPIRTVSTRRRAADPLEEPPSLNLETKMANDQLVGDTTSELVREASVSSMHRQQEDRVDFGEELRRLQAENSRLRAERSFSSTMLVHEAPLLPYDGKSEWEEYLTHVEVVSTLNQWDEDRKAQREEIGEVFDKWTESQQPKVRKSDETTEGVACEPRLSSWTENVLASWSEFDRVIAQELSALMADAPAPSQDDGTDSSGGSSPNFSRLHDEEADSGLERSAEVLDRASVTYEDCGAQTSPAVSRSSSFTWLSDSSSLPEEEEVDTSSSSSSPHPDSSGDSHKEDTSPPPANSPKSCQKCRRKETWERLRRRQSSKDGQSAGGRTPKETVWVRRQSHAMAESSSEPDLVGDRGSDGPQEDYPDLSVRPDFAGLPRPGLAVRPTTLRLGPPSSCSGSSLPSPSSECGGVTVSGSPQQELATSKSSSAPLLHHTRSSTLPHIKTRGKPRSQSEKQLPGLTLTDDGNTRRKSGQVMGKNSGSDGNPHKKKKNDGRQEDDPGKDGETD</sequence>
<feature type="coiled-coil region" evidence="1">
    <location>
        <begin position="56"/>
        <end position="83"/>
    </location>
</feature>
<evidence type="ECO:0000256" key="2">
    <source>
        <dbReference type="SAM" id="MobiDB-lite"/>
    </source>
</evidence>
<dbReference type="OrthoDB" id="10601135at2759"/>
<feature type="compositionally biased region" description="Low complexity" evidence="2">
    <location>
        <begin position="393"/>
        <end position="413"/>
    </location>
</feature>
<organism evidence="3 4">
    <name type="scientific">Apolygus lucorum</name>
    <name type="common">Small green plant bug</name>
    <name type="synonym">Lygocoris lucorum</name>
    <dbReference type="NCBI Taxonomy" id="248454"/>
    <lineage>
        <taxon>Eukaryota</taxon>
        <taxon>Metazoa</taxon>
        <taxon>Ecdysozoa</taxon>
        <taxon>Arthropoda</taxon>
        <taxon>Hexapoda</taxon>
        <taxon>Insecta</taxon>
        <taxon>Pterygota</taxon>
        <taxon>Neoptera</taxon>
        <taxon>Paraneoptera</taxon>
        <taxon>Hemiptera</taxon>
        <taxon>Heteroptera</taxon>
        <taxon>Panheteroptera</taxon>
        <taxon>Cimicomorpha</taxon>
        <taxon>Miridae</taxon>
        <taxon>Mirini</taxon>
        <taxon>Apolygus</taxon>
    </lineage>
</organism>
<keyword evidence="1" id="KW-0175">Coiled coil</keyword>
<feature type="compositionally biased region" description="Low complexity" evidence="2">
    <location>
        <begin position="250"/>
        <end position="264"/>
    </location>
</feature>
<dbReference type="Proteomes" id="UP000466442">
    <property type="component" value="Unassembled WGS sequence"/>
</dbReference>
<feature type="region of interest" description="Disordered" evidence="2">
    <location>
        <begin position="193"/>
        <end position="510"/>
    </location>
</feature>
<evidence type="ECO:0000313" key="3">
    <source>
        <dbReference type="EMBL" id="KAF6212423.1"/>
    </source>
</evidence>
<dbReference type="EMBL" id="WIXP02000004">
    <property type="protein sequence ID" value="KAF6212423.1"/>
    <property type="molecule type" value="Genomic_DNA"/>
</dbReference>
<name>A0A8S9XU10_APOLU</name>
<feature type="compositionally biased region" description="Basic and acidic residues" evidence="2">
    <location>
        <begin position="283"/>
        <end position="292"/>
    </location>
</feature>
<gene>
    <name evidence="3" type="ORF">GE061_012946</name>
</gene>
<feature type="compositionally biased region" description="Polar residues" evidence="2">
    <location>
        <begin position="416"/>
        <end position="432"/>
    </location>
</feature>
<feature type="region of interest" description="Disordered" evidence="2">
    <location>
        <begin position="1"/>
        <end position="37"/>
    </location>
</feature>
<feature type="compositionally biased region" description="Basic and acidic residues" evidence="2">
    <location>
        <begin position="496"/>
        <end position="510"/>
    </location>
</feature>
<feature type="compositionally biased region" description="Low complexity" evidence="2">
    <location>
        <begin position="197"/>
        <end position="209"/>
    </location>
</feature>
<feature type="compositionally biased region" description="Low complexity" evidence="2">
    <location>
        <begin position="273"/>
        <end position="282"/>
    </location>
</feature>
<protein>
    <submittedName>
        <fullName evidence="3">Uncharacterized protein</fullName>
    </submittedName>
</protein>
<reference evidence="3" key="1">
    <citation type="journal article" date="2021" name="Mol. Ecol. Resour.">
        <title>Apolygus lucorum genome provides insights into omnivorousness and mesophyll feeding.</title>
        <authorList>
            <person name="Liu Y."/>
            <person name="Liu H."/>
            <person name="Wang H."/>
            <person name="Huang T."/>
            <person name="Liu B."/>
            <person name="Yang B."/>
            <person name="Yin L."/>
            <person name="Li B."/>
            <person name="Zhang Y."/>
            <person name="Zhang S."/>
            <person name="Jiang F."/>
            <person name="Zhang X."/>
            <person name="Ren Y."/>
            <person name="Wang B."/>
            <person name="Wang S."/>
            <person name="Lu Y."/>
            <person name="Wu K."/>
            <person name="Fan W."/>
            <person name="Wang G."/>
        </authorList>
    </citation>
    <scope>NUCLEOTIDE SEQUENCE</scope>
    <source>
        <strain evidence="3">12Hb</strain>
    </source>
</reference>
<evidence type="ECO:0000313" key="4">
    <source>
        <dbReference type="Proteomes" id="UP000466442"/>
    </source>
</evidence>
<feature type="compositionally biased region" description="Basic and acidic residues" evidence="2">
    <location>
        <begin position="223"/>
        <end position="232"/>
    </location>
</feature>
<comment type="caution">
    <text evidence="3">The sequence shown here is derived from an EMBL/GenBank/DDBJ whole genome shotgun (WGS) entry which is preliminary data.</text>
</comment>
<keyword evidence="4" id="KW-1185">Reference proteome</keyword>
<proteinExistence type="predicted"/>
<accession>A0A8S9XU10</accession>